<dbReference type="PATRIC" id="fig|317.174.peg.6310"/>
<evidence type="ECO:0000313" key="2">
    <source>
        <dbReference type="Proteomes" id="UP000028643"/>
    </source>
</evidence>
<evidence type="ECO:0000313" key="1">
    <source>
        <dbReference type="EMBL" id="KFE43869.1"/>
    </source>
</evidence>
<accession>A0A085UL06</accession>
<reference evidence="1 2" key="1">
    <citation type="submission" date="2014-07" db="EMBL/GenBank/DDBJ databases">
        <title>Draft Genome Sequences of Environmental Pseudomonas syringae strains.</title>
        <authorList>
            <person name="Baltrus D.A."/>
            <person name="Berge O."/>
            <person name="Morris C."/>
        </authorList>
    </citation>
    <scope>NUCLEOTIDE SEQUENCE [LARGE SCALE GENOMIC DNA]</scope>
    <source>
        <strain evidence="1 2">CEB003</strain>
    </source>
</reference>
<dbReference type="RefSeq" id="WP_047579904.1">
    <property type="nucleotide sequence ID" value="NZ_JPQT01000183.1"/>
</dbReference>
<gene>
    <name evidence="1" type="ORF">IV02_30930</name>
</gene>
<organism evidence="1 2">
    <name type="scientific">Pseudomonas syringae</name>
    <dbReference type="NCBI Taxonomy" id="317"/>
    <lineage>
        <taxon>Bacteria</taxon>
        <taxon>Pseudomonadati</taxon>
        <taxon>Pseudomonadota</taxon>
        <taxon>Gammaproteobacteria</taxon>
        <taxon>Pseudomonadales</taxon>
        <taxon>Pseudomonadaceae</taxon>
        <taxon>Pseudomonas</taxon>
    </lineage>
</organism>
<protein>
    <submittedName>
        <fullName evidence="1">Uncharacterized protein</fullName>
    </submittedName>
</protein>
<dbReference type="AlphaFoldDB" id="A0A085UL06"/>
<name>A0A085UL06_PSESX</name>
<sequence>MTTPSETDTSGLRCYDKVVDAVTYKVPRGITRDARGRVWIVRVIKNTRLVVNARFTDARFGSVRHALDAAIIHLLHSGHASLSDEVLQLSDTAVVHWRKRSGIGLCAVAYVSSPGRGRGGTFFLSTYKRVASGRGMEKFRVRLIEVLQSAYMTAQQVPNGPEVTHQQVVAQIDALLLSDDFRLFLAAGKRKADHIVVAHYIANLDGQ</sequence>
<proteinExistence type="predicted"/>
<dbReference type="Proteomes" id="UP000028643">
    <property type="component" value="Unassembled WGS sequence"/>
</dbReference>
<comment type="caution">
    <text evidence="1">The sequence shown here is derived from an EMBL/GenBank/DDBJ whole genome shotgun (WGS) entry which is preliminary data.</text>
</comment>
<dbReference type="EMBL" id="JPQT01000183">
    <property type="protein sequence ID" value="KFE43869.1"/>
    <property type="molecule type" value="Genomic_DNA"/>
</dbReference>